<dbReference type="AlphaFoldDB" id="A0A0F8YNH6"/>
<feature type="non-terminal residue" evidence="6">
    <location>
        <position position="235"/>
    </location>
</feature>
<dbReference type="Gene3D" id="3.20.20.70">
    <property type="entry name" value="Aldolase class I"/>
    <property type="match status" value="1"/>
</dbReference>
<dbReference type="PANTHER" id="PTHR11228:SF7">
    <property type="entry name" value="PQQA PEPTIDE CYCLASE"/>
    <property type="match status" value="1"/>
</dbReference>
<accession>A0A0F8YNH6</accession>
<sequence length="235" mass="26320">MSDKYKIDSHKLMFHTKRVSDWLNGDDIYPIYLEVGVCGKCNHRCIFCAFDYLNYKGAIIEKDVLLGFLSEAAKLGVKSVMYAGEGEPLMHPNIGGIINETRKIGIDVAVTTNGVAFSEKLAGRCIKDLSWIKFSLDAASAGTYSEIHRCKEKDFYLVVRNIERAVVKKLSNNSVCRIGVQMLLIPENQSEMYDAVELARSIGADYFVVKPFTEHPMSEARLSGKFDYGSPLLLE</sequence>
<keyword evidence="2" id="KW-0479">Metal-binding</keyword>
<keyword evidence="1" id="KW-0949">S-adenosyl-L-methionine</keyword>
<dbReference type="InterPro" id="IPR007197">
    <property type="entry name" value="rSAM"/>
</dbReference>
<dbReference type="InterPro" id="IPR013785">
    <property type="entry name" value="Aldolase_TIM"/>
</dbReference>
<dbReference type="GO" id="GO:0051536">
    <property type="term" value="F:iron-sulfur cluster binding"/>
    <property type="evidence" value="ECO:0007669"/>
    <property type="project" value="UniProtKB-KW"/>
</dbReference>
<dbReference type="SFLD" id="SFLDS00029">
    <property type="entry name" value="Radical_SAM"/>
    <property type="match status" value="1"/>
</dbReference>
<dbReference type="PROSITE" id="PS51918">
    <property type="entry name" value="RADICAL_SAM"/>
    <property type="match status" value="1"/>
</dbReference>
<feature type="domain" description="Radical SAM core" evidence="5">
    <location>
        <begin position="25"/>
        <end position="235"/>
    </location>
</feature>
<dbReference type="GO" id="GO:0046872">
    <property type="term" value="F:metal ion binding"/>
    <property type="evidence" value="ECO:0007669"/>
    <property type="project" value="UniProtKB-KW"/>
</dbReference>
<protein>
    <recommendedName>
        <fullName evidence="5">Radical SAM core domain-containing protein</fullName>
    </recommendedName>
</protein>
<dbReference type="SUPFAM" id="SSF102114">
    <property type="entry name" value="Radical SAM enzymes"/>
    <property type="match status" value="1"/>
</dbReference>
<evidence type="ECO:0000256" key="2">
    <source>
        <dbReference type="ARBA" id="ARBA00022723"/>
    </source>
</evidence>
<dbReference type="PANTHER" id="PTHR11228">
    <property type="entry name" value="RADICAL SAM DOMAIN PROTEIN"/>
    <property type="match status" value="1"/>
</dbReference>
<keyword evidence="4" id="KW-0411">Iron-sulfur</keyword>
<evidence type="ECO:0000259" key="5">
    <source>
        <dbReference type="PROSITE" id="PS51918"/>
    </source>
</evidence>
<dbReference type="InterPro" id="IPR050377">
    <property type="entry name" value="Radical_SAM_PqqE_MftC-like"/>
</dbReference>
<dbReference type="SFLD" id="SFLDG01067">
    <property type="entry name" value="SPASM/twitch_domain_containing"/>
    <property type="match status" value="1"/>
</dbReference>
<organism evidence="6">
    <name type="scientific">marine sediment metagenome</name>
    <dbReference type="NCBI Taxonomy" id="412755"/>
    <lineage>
        <taxon>unclassified sequences</taxon>
        <taxon>metagenomes</taxon>
        <taxon>ecological metagenomes</taxon>
    </lineage>
</organism>
<keyword evidence="3" id="KW-0408">Iron</keyword>
<evidence type="ECO:0000256" key="4">
    <source>
        <dbReference type="ARBA" id="ARBA00023014"/>
    </source>
</evidence>
<evidence type="ECO:0000256" key="3">
    <source>
        <dbReference type="ARBA" id="ARBA00023004"/>
    </source>
</evidence>
<proteinExistence type="predicted"/>
<evidence type="ECO:0000256" key="1">
    <source>
        <dbReference type="ARBA" id="ARBA00022691"/>
    </source>
</evidence>
<comment type="caution">
    <text evidence="6">The sequence shown here is derived from an EMBL/GenBank/DDBJ whole genome shotgun (WGS) entry which is preliminary data.</text>
</comment>
<dbReference type="GO" id="GO:0003824">
    <property type="term" value="F:catalytic activity"/>
    <property type="evidence" value="ECO:0007669"/>
    <property type="project" value="InterPro"/>
</dbReference>
<dbReference type="Pfam" id="PF04055">
    <property type="entry name" value="Radical_SAM"/>
    <property type="match status" value="1"/>
</dbReference>
<reference evidence="6" key="1">
    <citation type="journal article" date="2015" name="Nature">
        <title>Complex archaea that bridge the gap between prokaryotes and eukaryotes.</title>
        <authorList>
            <person name="Spang A."/>
            <person name="Saw J.H."/>
            <person name="Jorgensen S.L."/>
            <person name="Zaremba-Niedzwiedzka K."/>
            <person name="Martijn J."/>
            <person name="Lind A.E."/>
            <person name="van Eijk R."/>
            <person name="Schleper C."/>
            <person name="Guy L."/>
            <person name="Ettema T.J."/>
        </authorList>
    </citation>
    <scope>NUCLEOTIDE SEQUENCE</scope>
</reference>
<dbReference type="EMBL" id="LAZR01065356">
    <property type="protein sequence ID" value="KKK55724.1"/>
    <property type="molecule type" value="Genomic_DNA"/>
</dbReference>
<evidence type="ECO:0000313" key="6">
    <source>
        <dbReference type="EMBL" id="KKK55724.1"/>
    </source>
</evidence>
<dbReference type="InterPro" id="IPR058240">
    <property type="entry name" value="rSAM_sf"/>
</dbReference>
<gene>
    <name evidence="6" type="ORF">LCGC14_3071690</name>
</gene>
<name>A0A0F8YNH6_9ZZZZ</name>
<dbReference type="CDD" id="cd01335">
    <property type="entry name" value="Radical_SAM"/>
    <property type="match status" value="1"/>
</dbReference>